<dbReference type="AlphaFoldDB" id="A0AAD8XI11"/>
<dbReference type="EMBL" id="JAHMHS010000015">
    <property type="protein sequence ID" value="KAK1728774.1"/>
    <property type="molecule type" value="Genomic_DNA"/>
</dbReference>
<evidence type="ECO:0000313" key="3">
    <source>
        <dbReference type="Proteomes" id="UP001244207"/>
    </source>
</evidence>
<organism evidence="2 3">
    <name type="scientific">Glomerella acutata</name>
    <name type="common">Colletotrichum acutatum</name>
    <dbReference type="NCBI Taxonomy" id="27357"/>
    <lineage>
        <taxon>Eukaryota</taxon>
        <taxon>Fungi</taxon>
        <taxon>Dikarya</taxon>
        <taxon>Ascomycota</taxon>
        <taxon>Pezizomycotina</taxon>
        <taxon>Sordariomycetes</taxon>
        <taxon>Hypocreomycetidae</taxon>
        <taxon>Glomerellales</taxon>
        <taxon>Glomerellaceae</taxon>
        <taxon>Colletotrichum</taxon>
        <taxon>Colletotrichum acutatum species complex</taxon>
    </lineage>
</organism>
<protein>
    <submittedName>
        <fullName evidence="2">Uncharacterized protein</fullName>
    </submittedName>
</protein>
<feature type="region of interest" description="Disordered" evidence="1">
    <location>
        <begin position="1"/>
        <end position="65"/>
    </location>
</feature>
<proteinExistence type="predicted"/>
<dbReference type="RefSeq" id="XP_060368829.1">
    <property type="nucleotide sequence ID" value="XM_060510180.1"/>
</dbReference>
<sequence length="152" mass="16669">MDKGCNIKTKQRGGEDDDDDDTRGAPAFFPSTPEQVIHGTHGDQSIVRKSRQQTGLGGFGSRGSHSQLELVPRSCLRNEKTESTFTPSLNPPRCCWMTSREILVQQRLLASTRRVETKRDNDHRSGNAVGSNVYSNGNFGVCECVCPVTVTG</sequence>
<accession>A0AAD8XI11</accession>
<gene>
    <name evidence="2" type="ORF">BDZ83DRAFT_648435</name>
</gene>
<keyword evidence="3" id="KW-1185">Reference proteome</keyword>
<evidence type="ECO:0000313" key="2">
    <source>
        <dbReference type="EMBL" id="KAK1728774.1"/>
    </source>
</evidence>
<dbReference type="GeneID" id="85394079"/>
<name>A0AAD8XI11_GLOAC</name>
<comment type="caution">
    <text evidence="2">The sequence shown here is derived from an EMBL/GenBank/DDBJ whole genome shotgun (WGS) entry which is preliminary data.</text>
</comment>
<dbReference type="Proteomes" id="UP001244207">
    <property type="component" value="Unassembled WGS sequence"/>
</dbReference>
<reference evidence="2" key="1">
    <citation type="submission" date="2021-12" db="EMBL/GenBank/DDBJ databases">
        <title>Comparative genomics, transcriptomics and evolutionary studies reveal genomic signatures of adaptation to plant cell wall in hemibiotrophic fungi.</title>
        <authorList>
            <consortium name="DOE Joint Genome Institute"/>
            <person name="Baroncelli R."/>
            <person name="Diaz J.F."/>
            <person name="Benocci T."/>
            <person name="Peng M."/>
            <person name="Battaglia E."/>
            <person name="Haridas S."/>
            <person name="Andreopoulos W."/>
            <person name="Labutti K."/>
            <person name="Pangilinan J."/>
            <person name="Floch G.L."/>
            <person name="Makela M.R."/>
            <person name="Henrissat B."/>
            <person name="Grigoriev I.V."/>
            <person name="Crouch J.A."/>
            <person name="De Vries R.P."/>
            <person name="Sukno S.A."/>
            <person name="Thon M.R."/>
        </authorList>
    </citation>
    <scope>NUCLEOTIDE SEQUENCE</scope>
    <source>
        <strain evidence="2">CBS 112980</strain>
    </source>
</reference>
<evidence type="ECO:0000256" key="1">
    <source>
        <dbReference type="SAM" id="MobiDB-lite"/>
    </source>
</evidence>